<name>A0A318NXD6_9ACTN</name>
<feature type="transmembrane region" description="Helical" evidence="1">
    <location>
        <begin position="352"/>
        <end position="375"/>
    </location>
</feature>
<comment type="caution">
    <text evidence="2">The sequence shown here is derived from an EMBL/GenBank/DDBJ whole genome shotgun (WGS) entry which is preliminary data.</text>
</comment>
<sequence>MSAAPAVPLSARAVRRWLRTRQVRQAREQWSSDGLYTVGLAVVFLLVTIGAAVRGYLLHADETGPATTGAVLAVALGSVAVLLAAAAVAGPLGAGAAALSWLATSPMRRAEMLRPRFVAVLGAGLVGGLPMAVLAARPVIVAPALALGVATAAAAVLVQTSVRDPARVLRMSAAVCGVAAVAVGLLGVAPAVTLPAVPVAVIAVLIAGVLAFLAARQLDAVRTATLRAAASSVLAVTGGVAAADPGLLSRVSEDHRWQRHRLRGRFRLPAGPSAIPAHDVITLLRMPSRALLIAAVAPVPALIDVAPAIRAMLWLACGLFAVAQVTGNVRYDADRSGLGRLLGRTDGALLRLRAVVPVGVAVIWGAASVAVVVWHMGGEPAWGAALGAATGPALAAGALRSGRRSLVRHDYPLIVTPQGVVPSGPLLWVAQAFDVALIGTIPALAGIAADDFGGVAVAIQAVLSVATLTAFLSASATHRARGRLGRSTRAAVTRAVTVIWRL</sequence>
<evidence type="ECO:0000313" key="2">
    <source>
        <dbReference type="EMBL" id="PYC66679.1"/>
    </source>
</evidence>
<dbReference type="AlphaFoldDB" id="A0A318NXD6"/>
<feature type="transmembrane region" description="Helical" evidence="1">
    <location>
        <begin position="115"/>
        <end position="134"/>
    </location>
</feature>
<dbReference type="EMBL" id="PYBV01000031">
    <property type="protein sequence ID" value="PYC66679.1"/>
    <property type="molecule type" value="Genomic_DNA"/>
</dbReference>
<protein>
    <submittedName>
        <fullName evidence="2">Uncharacterized protein</fullName>
    </submittedName>
</protein>
<feature type="transmembrane region" description="Helical" evidence="1">
    <location>
        <begin position="455"/>
        <end position="476"/>
    </location>
</feature>
<keyword evidence="1" id="KW-1133">Transmembrane helix</keyword>
<feature type="transmembrane region" description="Helical" evidence="1">
    <location>
        <begin position="140"/>
        <end position="159"/>
    </location>
</feature>
<keyword evidence="1" id="KW-0812">Transmembrane</keyword>
<dbReference type="OrthoDB" id="3405887at2"/>
<reference evidence="2 3" key="1">
    <citation type="submission" date="2018-03" db="EMBL/GenBank/DDBJ databases">
        <title>Bioinformatic expansion and discovery of thiopeptide antibiotics.</title>
        <authorList>
            <person name="Schwalen C.J."/>
            <person name="Hudson G.A."/>
            <person name="Mitchell D.A."/>
        </authorList>
    </citation>
    <scope>NUCLEOTIDE SEQUENCE [LARGE SCALE GENOMIC DNA]</scope>
    <source>
        <strain evidence="2 3">NRRL 8041</strain>
    </source>
</reference>
<feature type="transmembrane region" description="Helical" evidence="1">
    <location>
        <begin position="171"/>
        <end position="189"/>
    </location>
</feature>
<evidence type="ECO:0000313" key="3">
    <source>
        <dbReference type="Proteomes" id="UP000248333"/>
    </source>
</evidence>
<dbReference type="Pfam" id="PF19814">
    <property type="entry name" value="DUF6297"/>
    <property type="match status" value="1"/>
</dbReference>
<dbReference type="Proteomes" id="UP000248333">
    <property type="component" value="Unassembled WGS sequence"/>
</dbReference>
<dbReference type="RefSeq" id="WP_110565940.1">
    <property type="nucleotide sequence ID" value="NZ_PYBV01000031.1"/>
</dbReference>
<gene>
    <name evidence="2" type="ORF">C7C45_23860</name>
</gene>
<dbReference type="InterPro" id="IPR046264">
    <property type="entry name" value="DUF6297"/>
</dbReference>
<keyword evidence="1" id="KW-0472">Membrane</keyword>
<proteinExistence type="predicted"/>
<feature type="transmembrane region" description="Helical" evidence="1">
    <location>
        <begin position="34"/>
        <end position="58"/>
    </location>
</feature>
<organism evidence="2 3">
    <name type="scientific">Micromonospora arborensis</name>
    <dbReference type="NCBI Taxonomy" id="2116518"/>
    <lineage>
        <taxon>Bacteria</taxon>
        <taxon>Bacillati</taxon>
        <taxon>Actinomycetota</taxon>
        <taxon>Actinomycetes</taxon>
        <taxon>Micromonosporales</taxon>
        <taxon>Micromonosporaceae</taxon>
        <taxon>Micromonospora</taxon>
    </lineage>
</organism>
<feature type="transmembrane region" description="Helical" evidence="1">
    <location>
        <begin position="426"/>
        <end position="449"/>
    </location>
</feature>
<keyword evidence="3" id="KW-1185">Reference proteome</keyword>
<feature type="transmembrane region" description="Helical" evidence="1">
    <location>
        <begin position="195"/>
        <end position="215"/>
    </location>
</feature>
<feature type="transmembrane region" description="Helical" evidence="1">
    <location>
        <begin position="70"/>
        <end position="103"/>
    </location>
</feature>
<accession>A0A318NXD6</accession>
<feature type="transmembrane region" description="Helical" evidence="1">
    <location>
        <begin position="381"/>
        <end position="399"/>
    </location>
</feature>
<evidence type="ECO:0000256" key="1">
    <source>
        <dbReference type="SAM" id="Phobius"/>
    </source>
</evidence>